<gene>
    <name evidence="2" type="primary">LOC107791012</name>
</gene>
<name>A0A1S3ZVX8_TOBAC</name>
<dbReference type="Proteomes" id="UP000790787">
    <property type="component" value="Chromosome 14"/>
</dbReference>
<dbReference type="InterPro" id="IPR032675">
    <property type="entry name" value="LRR_dom_sf"/>
</dbReference>
<keyword evidence="1" id="KW-1185">Reference proteome</keyword>
<dbReference type="KEGG" id="nta:107791012"/>
<dbReference type="SMR" id="A0A1S3ZVX8"/>
<sequence>MKNLRVLIMDELHISGDFGLLSKKLKWLSWQNCPLKYIPSNFPAENLVVLDMSGSNMQEFRLNLQCFRSLKKLNLSYCEQLRSLETLLLGGCTSLTEIHPSIGNLDRLIKLDMSRCEKLGDLPSSICQLISLEELFIHHCSSIKTLPDNLGDMKSLTFLYADDTGIKQLPRSVEMLRNLVTLRVGGQELEAKRSISGRGVHRIQYSLLTFVAELSLRYCNLSDADIPRDIGILDGHR</sequence>
<dbReference type="PaxDb" id="4097-A0A1S3ZVX8"/>
<dbReference type="Gene3D" id="3.80.10.10">
    <property type="entry name" value="Ribonuclease Inhibitor"/>
    <property type="match status" value="1"/>
</dbReference>
<dbReference type="OrthoDB" id="1265116at2759"/>
<dbReference type="PANTHER" id="PTHR11017">
    <property type="entry name" value="LEUCINE-RICH REPEAT-CONTAINING PROTEIN"/>
    <property type="match status" value="1"/>
</dbReference>
<dbReference type="Pfam" id="PF00560">
    <property type="entry name" value="LRR_1"/>
    <property type="match status" value="1"/>
</dbReference>
<evidence type="ECO:0000313" key="2">
    <source>
        <dbReference type="RefSeq" id="XP_016468479.2"/>
    </source>
</evidence>
<reference evidence="1" key="1">
    <citation type="journal article" date="2014" name="Nat. Commun.">
        <title>The tobacco genome sequence and its comparison with those of tomato and potato.</title>
        <authorList>
            <person name="Sierro N."/>
            <person name="Battey J.N."/>
            <person name="Ouadi S."/>
            <person name="Bakaher N."/>
            <person name="Bovet L."/>
            <person name="Willig A."/>
            <person name="Goepfert S."/>
            <person name="Peitsch M.C."/>
            <person name="Ivanov N.V."/>
        </authorList>
    </citation>
    <scope>NUCLEOTIDE SEQUENCE [LARGE SCALE GENOMIC DNA]</scope>
</reference>
<evidence type="ECO:0000313" key="1">
    <source>
        <dbReference type="Proteomes" id="UP000790787"/>
    </source>
</evidence>
<dbReference type="AlphaFoldDB" id="A0A1S3ZVX8"/>
<dbReference type="SUPFAM" id="SSF52058">
    <property type="entry name" value="L domain-like"/>
    <property type="match status" value="1"/>
</dbReference>
<proteinExistence type="predicted"/>
<dbReference type="RefSeq" id="XP_016468479.2">
    <property type="nucleotide sequence ID" value="XM_016612993.2"/>
</dbReference>
<dbReference type="InterPro" id="IPR001611">
    <property type="entry name" value="Leu-rich_rpt"/>
</dbReference>
<dbReference type="GeneID" id="107791012"/>
<protein>
    <submittedName>
        <fullName evidence="2">Disease resistance protein Roq1-like</fullName>
    </submittedName>
</protein>
<reference evidence="2" key="2">
    <citation type="submission" date="2025-08" db="UniProtKB">
        <authorList>
            <consortium name="RefSeq"/>
        </authorList>
    </citation>
    <scope>IDENTIFICATION</scope>
    <source>
        <tissue evidence="2">Leaf</tissue>
    </source>
</reference>
<dbReference type="RefSeq" id="XP_016468479.1">
    <property type="nucleotide sequence ID" value="XM_016612993.1"/>
</dbReference>
<accession>A0A1S3ZVX8</accession>
<dbReference type="OMA" id="YNETHTS"/>
<organism evidence="1 2">
    <name type="scientific">Nicotiana tabacum</name>
    <name type="common">Common tobacco</name>
    <dbReference type="NCBI Taxonomy" id="4097"/>
    <lineage>
        <taxon>Eukaryota</taxon>
        <taxon>Viridiplantae</taxon>
        <taxon>Streptophyta</taxon>
        <taxon>Embryophyta</taxon>
        <taxon>Tracheophyta</taxon>
        <taxon>Spermatophyta</taxon>
        <taxon>Magnoliopsida</taxon>
        <taxon>eudicotyledons</taxon>
        <taxon>Gunneridae</taxon>
        <taxon>Pentapetalae</taxon>
        <taxon>asterids</taxon>
        <taxon>lamiids</taxon>
        <taxon>Solanales</taxon>
        <taxon>Solanaceae</taxon>
        <taxon>Nicotianoideae</taxon>
        <taxon>Nicotianeae</taxon>
        <taxon>Nicotiana</taxon>
    </lineage>
</organism>
<dbReference type="PANTHER" id="PTHR11017:SF479">
    <property type="entry name" value="DISEASE RESISTANCE PROTEIN (TIR-NBS-LRR CLASS) FAMILY"/>
    <property type="match status" value="1"/>
</dbReference>
<dbReference type="GO" id="GO:0006952">
    <property type="term" value="P:defense response"/>
    <property type="evidence" value="ECO:0007669"/>
    <property type="project" value="InterPro"/>
</dbReference>
<dbReference type="InterPro" id="IPR044974">
    <property type="entry name" value="Disease_R_plants"/>
</dbReference>